<keyword evidence="8 9" id="KW-0456">Lyase</keyword>
<evidence type="ECO:0000256" key="8">
    <source>
        <dbReference type="ARBA" id="ARBA00023239"/>
    </source>
</evidence>
<evidence type="ECO:0000256" key="5">
    <source>
        <dbReference type="ARBA" id="ARBA00022793"/>
    </source>
</evidence>
<name>A0A4R3MQD1_9BACI</name>
<comment type="catalytic activity">
    <reaction evidence="1 9">
        <text>1-(2-carboxyphenylamino)-1-deoxy-D-ribulose 5-phosphate + H(+) = (1S,2R)-1-C-(indol-3-yl)glycerol 3-phosphate + CO2 + H2O</text>
        <dbReference type="Rhea" id="RHEA:23476"/>
        <dbReference type="ChEBI" id="CHEBI:15377"/>
        <dbReference type="ChEBI" id="CHEBI:15378"/>
        <dbReference type="ChEBI" id="CHEBI:16526"/>
        <dbReference type="ChEBI" id="CHEBI:58613"/>
        <dbReference type="ChEBI" id="CHEBI:58866"/>
        <dbReference type="EC" id="4.1.1.48"/>
    </reaction>
</comment>
<dbReference type="FunFam" id="3.20.20.70:FF:000024">
    <property type="entry name" value="Indole-3-glycerol phosphate synthase"/>
    <property type="match status" value="1"/>
</dbReference>
<dbReference type="UniPathway" id="UPA00035">
    <property type="reaction ID" value="UER00043"/>
</dbReference>
<dbReference type="PANTHER" id="PTHR22854:SF2">
    <property type="entry name" value="INDOLE-3-GLYCEROL-PHOSPHATE SYNTHASE"/>
    <property type="match status" value="1"/>
</dbReference>
<keyword evidence="12" id="KW-1185">Reference proteome</keyword>
<organism evidence="11 12">
    <name type="scientific">Melghiribacillus thermohalophilus</name>
    <dbReference type="NCBI Taxonomy" id="1324956"/>
    <lineage>
        <taxon>Bacteria</taxon>
        <taxon>Bacillati</taxon>
        <taxon>Bacillota</taxon>
        <taxon>Bacilli</taxon>
        <taxon>Bacillales</taxon>
        <taxon>Bacillaceae</taxon>
        <taxon>Melghiribacillus</taxon>
    </lineage>
</organism>
<proteinExistence type="inferred from homology"/>
<dbReference type="EC" id="4.1.1.48" evidence="9"/>
<dbReference type="HAMAP" id="MF_00134_B">
    <property type="entry name" value="IGPS_B"/>
    <property type="match status" value="1"/>
</dbReference>
<evidence type="ECO:0000259" key="10">
    <source>
        <dbReference type="Pfam" id="PF00218"/>
    </source>
</evidence>
<dbReference type="AlphaFoldDB" id="A0A4R3MQD1"/>
<dbReference type="PANTHER" id="PTHR22854">
    <property type="entry name" value="TRYPTOPHAN BIOSYNTHESIS PROTEIN"/>
    <property type="match status" value="1"/>
</dbReference>
<evidence type="ECO:0000256" key="3">
    <source>
        <dbReference type="ARBA" id="ARBA00008737"/>
    </source>
</evidence>
<dbReference type="PROSITE" id="PS00614">
    <property type="entry name" value="IGPS"/>
    <property type="match status" value="1"/>
</dbReference>
<dbReference type="GO" id="GO:0004425">
    <property type="term" value="F:indole-3-glycerol-phosphate synthase activity"/>
    <property type="evidence" value="ECO:0007669"/>
    <property type="project" value="UniProtKB-UniRule"/>
</dbReference>
<dbReference type="RefSeq" id="WP_132372815.1">
    <property type="nucleotide sequence ID" value="NZ_SMAN01000024.1"/>
</dbReference>
<evidence type="ECO:0000256" key="6">
    <source>
        <dbReference type="ARBA" id="ARBA00022822"/>
    </source>
</evidence>
<gene>
    <name evidence="9" type="primary">trpC</name>
    <name evidence="11" type="ORF">EDD68_12448</name>
</gene>
<protein>
    <recommendedName>
        <fullName evidence="9">Indole-3-glycerol phosphate synthase</fullName>
        <shortName evidence="9">IGPS</shortName>
        <ecNumber evidence="9">4.1.1.48</ecNumber>
    </recommendedName>
</protein>
<dbReference type="GO" id="GO:0000162">
    <property type="term" value="P:L-tryptophan biosynthetic process"/>
    <property type="evidence" value="ECO:0007669"/>
    <property type="project" value="UniProtKB-UniRule"/>
</dbReference>
<dbReference type="InterPro" id="IPR013785">
    <property type="entry name" value="Aldolase_TIM"/>
</dbReference>
<evidence type="ECO:0000256" key="1">
    <source>
        <dbReference type="ARBA" id="ARBA00001633"/>
    </source>
</evidence>
<feature type="domain" description="Indole-3-glycerol phosphate synthase" evidence="10">
    <location>
        <begin position="22"/>
        <end position="247"/>
    </location>
</feature>
<keyword evidence="5 9" id="KW-0210">Decarboxylase</keyword>
<dbReference type="SUPFAM" id="SSF51366">
    <property type="entry name" value="Ribulose-phoshate binding barrel"/>
    <property type="match status" value="1"/>
</dbReference>
<keyword evidence="4 9" id="KW-0028">Amino-acid biosynthesis</keyword>
<evidence type="ECO:0000313" key="12">
    <source>
        <dbReference type="Proteomes" id="UP000294650"/>
    </source>
</evidence>
<evidence type="ECO:0000256" key="7">
    <source>
        <dbReference type="ARBA" id="ARBA00023141"/>
    </source>
</evidence>
<comment type="caution">
    <text evidence="11">The sequence shown here is derived from an EMBL/GenBank/DDBJ whole genome shotgun (WGS) entry which is preliminary data.</text>
</comment>
<comment type="similarity">
    <text evidence="3 9">Belongs to the TrpC family.</text>
</comment>
<evidence type="ECO:0000313" key="11">
    <source>
        <dbReference type="EMBL" id="TCT18095.1"/>
    </source>
</evidence>
<dbReference type="Gene3D" id="3.20.20.70">
    <property type="entry name" value="Aldolase class I"/>
    <property type="match status" value="1"/>
</dbReference>
<dbReference type="InterPro" id="IPR001468">
    <property type="entry name" value="Indole-3-GlycerolPSynthase_CS"/>
</dbReference>
<evidence type="ECO:0000256" key="4">
    <source>
        <dbReference type="ARBA" id="ARBA00022605"/>
    </source>
</evidence>
<evidence type="ECO:0000256" key="9">
    <source>
        <dbReference type="HAMAP-Rule" id="MF_00134"/>
    </source>
</evidence>
<dbReference type="InterPro" id="IPR011060">
    <property type="entry name" value="RibuloseP-bd_barrel"/>
</dbReference>
<dbReference type="GO" id="GO:0004640">
    <property type="term" value="F:phosphoribosylanthranilate isomerase activity"/>
    <property type="evidence" value="ECO:0007669"/>
    <property type="project" value="TreeGrafter"/>
</dbReference>
<dbReference type="InterPro" id="IPR013798">
    <property type="entry name" value="Indole-3-glycerol_P_synth_dom"/>
</dbReference>
<accession>A0A4R3MQD1</accession>
<evidence type="ECO:0000256" key="2">
    <source>
        <dbReference type="ARBA" id="ARBA00004696"/>
    </source>
</evidence>
<dbReference type="NCBIfam" id="NF001377">
    <property type="entry name" value="PRK00278.2-4"/>
    <property type="match status" value="1"/>
</dbReference>
<keyword evidence="6 9" id="KW-0822">Tryptophan biosynthesis</keyword>
<sequence length="253" mass="28160">MLAEMIDYKRKEIQQLILPPAGSYPHYSLKESILSSPYPAGLIAEVKKASPSKGVIRKDFDPVGISSQYEQAGASAVSVLTDQHFFQGHRSYLSEIKQQVQIPVLRKDFIIDPKQVLESKRIGADAVLLIGEALEISRLNELYQYATELGMEVLVEVHHMTTLEKILKCMIPEIIGINNRNLETFQTDLSQTETIASSVPKETVLISESGIFTHDDVLRVKRAGAAGVLVGEALMRKSDLQRGIRELMRGEEA</sequence>
<dbReference type="Pfam" id="PF00218">
    <property type="entry name" value="IGPS"/>
    <property type="match status" value="1"/>
</dbReference>
<keyword evidence="7 9" id="KW-0057">Aromatic amino acid biosynthesis</keyword>
<comment type="pathway">
    <text evidence="2 9">Amino-acid biosynthesis; L-tryptophan biosynthesis; L-tryptophan from chorismate: step 4/5.</text>
</comment>
<dbReference type="NCBIfam" id="NF001375">
    <property type="entry name" value="PRK00278.2-2"/>
    <property type="match status" value="1"/>
</dbReference>
<dbReference type="CDD" id="cd00331">
    <property type="entry name" value="IGPS"/>
    <property type="match status" value="1"/>
</dbReference>
<dbReference type="InterPro" id="IPR045186">
    <property type="entry name" value="Indole-3-glycerol_P_synth"/>
</dbReference>
<reference evidence="11 12" key="1">
    <citation type="submission" date="2019-03" db="EMBL/GenBank/DDBJ databases">
        <title>Genomic Encyclopedia of Type Strains, Phase IV (KMG-IV): sequencing the most valuable type-strain genomes for metagenomic binning, comparative biology and taxonomic classification.</title>
        <authorList>
            <person name="Goeker M."/>
        </authorList>
    </citation>
    <scope>NUCLEOTIDE SEQUENCE [LARGE SCALE GENOMIC DNA]</scope>
    <source>
        <strain evidence="11 12">DSM 25894</strain>
    </source>
</reference>
<dbReference type="EMBL" id="SMAN01000024">
    <property type="protein sequence ID" value="TCT18095.1"/>
    <property type="molecule type" value="Genomic_DNA"/>
</dbReference>
<dbReference type="Proteomes" id="UP000294650">
    <property type="component" value="Unassembled WGS sequence"/>
</dbReference>
<dbReference type="OrthoDB" id="9804217at2"/>